<evidence type="ECO:0000259" key="10">
    <source>
        <dbReference type="Pfam" id="PF08263"/>
    </source>
</evidence>
<dbReference type="PRINTS" id="PR00019">
    <property type="entry name" value="LEURICHRPT"/>
</dbReference>
<keyword evidence="7" id="KW-0472">Membrane</keyword>
<dbReference type="FunFam" id="3.80.10.10:FF:000383">
    <property type="entry name" value="Leucine-rich repeat receptor protein kinase EMS1"/>
    <property type="match status" value="1"/>
</dbReference>
<evidence type="ECO:0000256" key="8">
    <source>
        <dbReference type="ARBA" id="ARBA00023170"/>
    </source>
</evidence>
<feature type="domain" description="Leucine-rich repeat-containing N-terminal plant-type" evidence="10">
    <location>
        <begin position="15"/>
        <end position="54"/>
    </location>
</feature>
<dbReference type="InterPro" id="IPR055414">
    <property type="entry name" value="LRR_R13L4/SHOC2-like"/>
</dbReference>
<name>A0AAQ3NX32_VIGMU</name>
<keyword evidence="3" id="KW-0812">Transmembrane</keyword>
<dbReference type="Pfam" id="PF13855">
    <property type="entry name" value="LRR_8"/>
    <property type="match status" value="1"/>
</dbReference>
<dbReference type="EMBL" id="CP144697">
    <property type="protein sequence ID" value="WVZ15953.1"/>
    <property type="molecule type" value="Genomic_DNA"/>
</dbReference>
<keyword evidence="2" id="KW-0433">Leucine-rich repeat</keyword>
<keyword evidence="4" id="KW-0732">Signal</keyword>
<evidence type="ECO:0000256" key="2">
    <source>
        <dbReference type="ARBA" id="ARBA00022614"/>
    </source>
</evidence>
<evidence type="ECO:0000256" key="3">
    <source>
        <dbReference type="ARBA" id="ARBA00022692"/>
    </source>
</evidence>
<dbReference type="AlphaFoldDB" id="A0AAQ3NX32"/>
<dbReference type="InterPro" id="IPR001611">
    <property type="entry name" value="Leu-rich_rpt"/>
</dbReference>
<evidence type="ECO:0000256" key="7">
    <source>
        <dbReference type="ARBA" id="ARBA00023136"/>
    </source>
</evidence>
<feature type="domain" description="Disease resistance R13L4/SHOC-2-like LRR" evidence="11">
    <location>
        <begin position="103"/>
        <end position="240"/>
    </location>
</feature>
<dbReference type="InterPro" id="IPR032675">
    <property type="entry name" value="LRR_dom_sf"/>
</dbReference>
<keyword evidence="8" id="KW-0675">Receptor</keyword>
<evidence type="ECO:0000259" key="11">
    <source>
        <dbReference type="Pfam" id="PF23598"/>
    </source>
</evidence>
<reference evidence="12 13" key="1">
    <citation type="journal article" date="2023" name="Life. Sci Alliance">
        <title>Evolutionary insights into 3D genome organization and epigenetic landscape of Vigna mungo.</title>
        <authorList>
            <person name="Junaid A."/>
            <person name="Singh B."/>
            <person name="Bhatia S."/>
        </authorList>
    </citation>
    <scope>NUCLEOTIDE SEQUENCE [LARGE SCALE GENOMIC DNA]</scope>
    <source>
        <strain evidence="12">Urdbean</strain>
    </source>
</reference>
<evidence type="ECO:0000313" key="12">
    <source>
        <dbReference type="EMBL" id="WVZ15953.1"/>
    </source>
</evidence>
<gene>
    <name evidence="12" type="ORF">V8G54_013519</name>
</gene>
<evidence type="ECO:0008006" key="14">
    <source>
        <dbReference type="Google" id="ProtNLM"/>
    </source>
</evidence>
<keyword evidence="13" id="KW-1185">Reference proteome</keyword>
<dbReference type="Pfam" id="PF08263">
    <property type="entry name" value="LRRNT_2"/>
    <property type="match status" value="1"/>
</dbReference>
<evidence type="ECO:0000313" key="13">
    <source>
        <dbReference type="Proteomes" id="UP001374535"/>
    </source>
</evidence>
<dbReference type="InterPro" id="IPR046956">
    <property type="entry name" value="RLP23-like"/>
</dbReference>
<evidence type="ECO:0000256" key="1">
    <source>
        <dbReference type="ARBA" id="ARBA00004479"/>
    </source>
</evidence>
<organism evidence="12 13">
    <name type="scientific">Vigna mungo</name>
    <name type="common">Black gram</name>
    <name type="synonym">Phaseolus mungo</name>
    <dbReference type="NCBI Taxonomy" id="3915"/>
    <lineage>
        <taxon>Eukaryota</taxon>
        <taxon>Viridiplantae</taxon>
        <taxon>Streptophyta</taxon>
        <taxon>Embryophyta</taxon>
        <taxon>Tracheophyta</taxon>
        <taxon>Spermatophyta</taxon>
        <taxon>Magnoliopsida</taxon>
        <taxon>eudicotyledons</taxon>
        <taxon>Gunneridae</taxon>
        <taxon>Pentapetalae</taxon>
        <taxon>rosids</taxon>
        <taxon>fabids</taxon>
        <taxon>Fabales</taxon>
        <taxon>Fabaceae</taxon>
        <taxon>Papilionoideae</taxon>
        <taxon>50 kb inversion clade</taxon>
        <taxon>NPAAA clade</taxon>
        <taxon>indigoferoid/millettioid clade</taxon>
        <taxon>Phaseoleae</taxon>
        <taxon>Vigna</taxon>
    </lineage>
</organism>
<protein>
    <recommendedName>
        <fullName evidence="14">Leucine-rich repeat-containing N-terminal plant-type domain-containing protein</fullName>
    </recommendedName>
</protein>
<dbReference type="PANTHER" id="PTHR48063">
    <property type="entry name" value="LRR RECEPTOR-LIKE KINASE"/>
    <property type="match status" value="1"/>
</dbReference>
<keyword evidence="6" id="KW-1133">Transmembrane helix</keyword>
<dbReference type="SUPFAM" id="SSF52058">
    <property type="entry name" value="L domain-like"/>
    <property type="match status" value="1"/>
</dbReference>
<keyword evidence="5" id="KW-0677">Repeat</keyword>
<sequence length="566" mass="63021">MSTFGVCGGPVCIGSERETLLKLKHNLIDPSNRLSSWNASLNPNCCHWYGVLCNNITSHVAELHLTTPFPSFYFDDILTEEAYGAVYEEAYEEYNRRAFSGEINPCLVDFKHLNYLDLSNNLFYRKPFPSFIANITSLTYLNLSRAGFMGNIPPRIGNLSNLLYLDLSDAVNGRIPSQIGNLSNLLHLKLQGYYENVDWLSSLSKLCYLHLSITQSQSLVGGMSIPSFLGSMTNLIHLDLSDSGFMGNIPSQIGNLSNLVYLDLSYAANGTIPSQIGNLSNLLYLYLRGHYVVGNDYWFSSLSKLEYLDLASANISQSFDFFHILQALPSLMNLQLSGCTLPLYNQPSFLNFSSLVTLDLSYISYFSTISSVPKWVFGMEKLVSLSLHDNNFEGTIPYGLRNLTLLENLHLCGNSFSSSIPTWFYTTFPNLKILDLSRNNLHGTISDALGNITSLVTLDLFHNKLEGPLPTSLGKVTSLVELDLSSNKLEGPIPISFGYLCNLRVIHFSSLKLNQHIDEILDILSPCIFHGLNTLGVQSSQLSGNLPVTYPSMECNETNFSHTQDK</sequence>
<accession>A0AAQ3NX32</accession>
<dbReference type="PANTHER" id="PTHR48063:SF63">
    <property type="entry name" value="LEUCINE-RICH RECEPTOR-LIKE KINASE FAMILY PROTEIN"/>
    <property type="match status" value="1"/>
</dbReference>
<dbReference type="GO" id="GO:0016020">
    <property type="term" value="C:membrane"/>
    <property type="evidence" value="ECO:0007669"/>
    <property type="project" value="UniProtKB-SubCell"/>
</dbReference>
<evidence type="ECO:0000256" key="6">
    <source>
        <dbReference type="ARBA" id="ARBA00022989"/>
    </source>
</evidence>
<evidence type="ECO:0000256" key="5">
    <source>
        <dbReference type="ARBA" id="ARBA00022737"/>
    </source>
</evidence>
<dbReference type="Proteomes" id="UP001374535">
    <property type="component" value="Chromosome 4"/>
</dbReference>
<dbReference type="SUPFAM" id="SSF52047">
    <property type="entry name" value="RNI-like"/>
    <property type="match status" value="1"/>
</dbReference>
<evidence type="ECO:0000256" key="4">
    <source>
        <dbReference type="ARBA" id="ARBA00022729"/>
    </source>
</evidence>
<dbReference type="Pfam" id="PF23598">
    <property type="entry name" value="LRR_14"/>
    <property type="match status" value="1"/>
</dbReference>
<keyword evidence="9" id="KW-0325">Glycoprotein</keyword>
<dbReference type="InterPro" id="IPR013210">
    <property type="entry name" value="LRR_N_plant-typ"/>
</dbReference>
<dbReference type="Gene3D" id="3.80.10.10">
    <property type="entry name" value="Ribonuclease Inhibitor"/>
    <property type="match status" value="4"/>
</dbReference>
<dbReference type="Pfam" id="PF00560">
    <property type="entry name" value="LRR_1"/>
    <property type="match status" value="2"/>
</dbReference>
<evidence type="ECO:0000256" key="9">
    <source>
        <dbReference type="ARBA" id="ARBA00023180"/>
    </source>
</evidence>
<comment type="subcellular location">
    <subcellularLocation>
        <location evidence="1">Membrane</location>
        <topology evidence="1">Single-pass type I membrane protein</topology>
    </subcellularLocation>
</comment>
<proteinExistence type="predicted"/>